<dbReference type="Gene3D" id="2.40.160.20">
    <property type="match status" value="1"/>
</dbReference>
<evidence type="ECO:0000313" key="4">
    <source>
        <dbReference type="EMBL" id="TCV89288.1"/>
    </source>
</evidence>
<dbReference type="InterPro" id="IPR011250">
    <property type="entry name" value="OMP/PagP_B-barrel"/>
</dbReference>
<dbReference type="InterPro" id="IPR027385">
    <property type="entry name" value="Beta-barrel_OMP"/>
</dbReference>
<gene>
    <name evidence="4" type="ORF">EDC16_102165</name>
    <name evidence="5" type="ORF">FHQ21_01810</name>
</gene>
<evidence type="ECO:0000313" key="5">
    <source>
        <dbReference type="EMBL" id="TNG93342.1"/>
    </source>
</evidence>
<proteinExistence type="predicted"/>
<dbReference type="Proteomes" id="UP000294619">
    <property type="component" value="Unassembled WGS sequence"/>
</dbReference>
<feature type="domain" description="Outer membrane protein beta-barrel" evidence="3">
    <location>
        <begin position="16"/>
        <end position="189"/>
    </location>
</feature>
<sequence>MKKVLVLTAALLSGSVISATALAAPAGQTFVGPSVGLKINSEKLKFNEEGIKLKRFTSVNLIADYGFDFGNDFVGLAQASIQLGTSGKYAVDTDEDGGSAKRKYNFTVGYAQGYRVLPNLLPYVKVNYNYGKVKWSDDGSSYSVKGFGYGLGAKYALSQNVELGAEYTRVHLQDSVKSNELSFLASYRF</sequence>
<name>A0A4R3YDS8_9PAST</name>
<dbReference type="SUPFAM" id="SSF56925">
    <property type="entry name" value="OMPA-like"/>
    <property type="match status" value="1"/>
</dbReference>
<dbReference type="EMBL" id="VDGV01000009">
    <property type="protein sequence ID" value="TNG93342.1"/>
    <property type="molecule type" value="Genomic_DNA"/>
</dbReference>
<keyword evidence="1 2" id="KW-0732">Signal</keyword>
<comment type="caution">
    <text evidence="4">The sequence shown here is derived from an EMBL/GenBank/DDBJ whole genome shotgun (WGS) entry which is preliminary data.</text>
</comment>
<dbReference type="AlphaFoldDB" id="A0A4R3YDS8"/>
<dbReference type="EMBL" id="SMCP01000002">
    <property type="protein sequence ID" value="TCV89288.1"/>
    <property type="molecule type" value="Genomic_DNA"/>
</dbReference>
<reference evidence="5 7" key="2">
    <citation type="submission" date="2019-05" db="EMBL/GenBank/DDBJ databases">
        <title>Pasteurellaceae isolates from reptiles.</title>
        <authorList>
            <person name="Bojesen A.M."/>
            <person name="Lund E."/>
        </authorList>
    </citation>
    <scope>NUCLEOTIDE SEQUENCE [LARGE SCALE GENOMIC DNA]</scope>
    <source>
        <strain evidence="5 7">ELNT2x</strain>
    </source>
</reference>
<evidence type="ECO:0000313" key="7">
    <source>
        <dbReference type="Proteomes" id="UP000305526"/>
    </source>
</evidence>
<feature type="signal peptide" evidence="2">
    <location>
        <begin position="1"/>
        <end position="23"/>
    </location>
</feature>
<evidence type="ECO:0000256" key="2">
    <source>
        <dbReference type="SAM" id="SignalP"/>
    </source>
</evidence>
<keyword evidence="7" id="KW-1185">Reference proteome</keyword>
<organism evidence="4 6">
    <name type="scientific">Testudinibacter aquarius</name>
    <dbReference type="NCBI Taxonomy" id="1524974"/>
    <lineage>
        <taxon>Bacteria</taxon>
        <taxon>Pseudomonadati</taxon>
        <taxon>Pseudomonadota</taxon>
        <taxon>Gammaproteobacteria</taxon>
        <taxon>Pasteurellales</taxon>
        <taxon>Pasteurellaceae</taxon>
        <taxon>Testudinibacter</taxon>
    </lineage>
</organism>
<protein>
    <submittedName>
        <fullName evidence="4">Opacity protein-like surface antigen</fullName>
    </submittedName>
    <submittedName>
        <fullName evidence="5">Porin family protein</fullName>
    </submittedName>
</protein>
<dbReference type="Pfam" id="PF13505">
    <property type="entry name" value="OMP_b-brl"/>
    <property type="match status" value="1"/>
</dbReference>
<reference evidence="4 6" key="1">
    <citation type="submission" date="2019-03" db="EMBL/GenBank/DDBJ databases">
        <title>Genomic Encyclopedia of Type Strains, Phase IV (KMG-IV): sequencing the most valuable type-strain genomes for metagenomic binning, comparative biology and taxonomic classification.</title>
        <authorList>
            <person name="Goeker M."/>
        </authorList>
    </citation>
    <scope>NUCLEOTIDE SEQUENCE [LARGE SCALE GENOMIC DNA]</scope>
    <source>
        <strain evidence="4 6">DSM 28140</strain>
    </source>
</reference>
<accession>A0A4R3YDS8</accession>
<evidence type="ECO:0000313" key="6">
    <source>
        <dbReference type="Proteomes" id="UP000294619"/>
    </source>
</evidence>
<evidence type="ECO:0000259" key="3">
    <source>
        <dbReference type="Pfam" id="PF13505"/>
    </source>
</evidence>
<dbReference type="RefSeq" id="WP_132965088.1">
    <property type="nucleotide sequence ID" value="NZ_LEKL01000019.1"/>
</dbReference>
<feature type="chain" id="PRO_5020612762" evidence="2">
    <location>
        <begin position="24"/>
        <end position="189"/>
    </location>
</feature>
<evidence type="ECO:0000256" key="1">
    <source>
        <dbReference type="ARBA" id="ARBA00022729"/>
    </source>
</evidence>
<dbReference type="Proteomes" id="UP000305526">
    <property type="component" value="Unassembled WGS sequence"/>
</dbReference>